<reference evidence="5" key="2">
    <citation type="submission" date="2018-07" db="EMBL/GenBank/DDBJ databases">
        <authorList>
            <person name="Quirk P.G."/>
            <person name="Krulwich T.A."/>
        </authorList>
    </citation>
    <scope>NUCLEOTIDE SEQUENCE</scope>
    <source>
        <strain evidence="5">Anand</strain>
    </source>
</reference>
<gene>
    <name evidence="4" type="ORF">TA10830</name>
    <name evidence="5" type="ORF">TAT_000354800</name>
    <name evidence="6" type="ORF">TAV_000354700</name>
</gene>
<evidence type="ECO:0000313" key="4">
    <source>
        <dbReference type="EMBL" id="CAI76641.1"/>
    </source>
</evidence>
<dbReference type="EMBL" id="UIVT01000004">
    <property type="protein sequence ID" value="SVP94622.1"/>
    <property type="molecule type" value="Genomic_DNA"/>
</dbReference>
<evidence type="ECO:0000313" key="6">
    <source>
        <dbReference type="EMBL" id="SVP95387.1"/>
    </source>
</evidence>
<dbReference type="EMBL" id="UIVS01000004">
    <property type="protein sequence ID" value="SVP95387.1"/>
    <property type="molecule type" value="Genomic_DNA"/>
</dbReference>
<evidence type="ECO:0000256" key="2">
    <source>
        <dbReference type="ARBA" id="ARBA00023315"/>
    </source>
</evidence>
<dbReference type="KEGG" id="tan:TA10830"/>
<dbReference type="SUPFAM" id="SSF55729">
    <property type="entry name" value="Acyl-CoA N-acyltransferases (Nat)"/>
    <property type="match status" value="1"/>
</dbReference>
<keyword evidence="7" id="KW-1185">Reference proteome</keyword>
<organism evidence="4 7">
    <name type="scientific">Theileria annulata</name>
    <dbReference type="NCBI Taxonomy" id="5874"/>
    <lineage>
        <taxon>Eukaryota</taxon>
        <taxon>Sar</taxon>
        <taxon>Alveolata</taxon>
        <taxon>Apicomplexa</taxon>
        <taxon>Aconoidasida</taxon>
        <taxon>Piroplasmida</taxon>
        <taxon>Theileriidae</taxon>
        <taxon>Theileria</taxon>
    </lineage>
</organism>
<dbReference type="PROSITE" id="PS51186">
    <property type="entry name" value="GNAT"/>
    <property type="match status" value="1"/>
</dbReference>
<dbReference type="PANTHER" id="PTHR45910">
    <property type="entry name" value="N-ALPHA-ACETYLTRANSFERASE 20"/>
    <property type="match status" value="1"/>
</dbReference>
<proteinExistence type="predicted"/>
<dbReference type="InterPro" id="IPR000182">
    <property type="entry name" value="GNAT_dom"/>
</dbReference>
<evidence type="ECO:0000313" key="5">
    <source>
        <dbReference type="EMBL" id="SVP94622.1"/>
    </source>
</evidence>
<dbReference type="eggNOG" id="KOG3234">
    <property type="taxonomic scope" value="Eukaryota"/>
</dbReference>
<dbReference type="OMA" id="DWYVDLF"/>
<dbReference type="AlphaFoldDB" id="Q4U962"/>
<name>Q4U962_THEAN</name>
<dbReference type="InterPro" id="IPR051646">
    <property type="entry name" value="NatB_acetyltransferase_subunit"/>
</dbReference>
<evidence type="ECO:0000259" key="3">
    <source>
        <dbReference type="PROSITE" id="PS51186"/>
    </source>
</evidence>
<dbReference type="STRING" id="5874.Q4U962"/>
<protein>
    <submittedName>
        <fullName evidence="4">Acetyltransferase, putative</fullName>
        <ecNumber evidence="4">2.3.1.1</ecNumber>
    </submittedName>
</protein>
<dbReference type="Pfam" id="PF00583">
    <property type="entry name" value="Acetyltransf_1"/>
    <property type="match status" value="1"/>
</dbReference>
<reference evidence="4 7" key="1">
    <citation type="journal article" date="2005" name="Science">
        <title>Genome of the host-cell transforming parasite Theileria annulata compared with T. parva.</title>
        <authorList>
            <person name="Pain A."/>
            <person name="Renauld H."/>
            <person name="Berriman M."/>
            <person name="Murphy L."/>
            <person name="Yeats C.A."/>
            <person name="Weir W."/>
            <person name="Kerhornou A."/>
            <person name="Aslett M."/>
            <person name="Bishop R."/>
            <person name="Bouchier C."/>
            <person name="Cochet M."/>
            <person name="Coulson R.M.R."/>
            <person name="Cronin A."/>
            <person name="de Villiers E.P."/>
            <person name="Fraser A."/>
            <person name="Fosker N."/>
            <person name="Gardner M."/>
            <person name="Goble A."/>
            <person name="Griffiths-Jones S."/>
            <person name="Harris D.E."/>
            <person name="Katzer F."/>
            <person name="Larke N."/>
            <person name="Lord A."/>
            <person name="Maser P."/>
            <person name="McKellar S."/>
            <person name="Mooney P."/>
            <person name="Morton F."/>
            <person name="Nene V."/>
            <person name="O'Neil S."/>
            <person name="Price C."/>
            <person name="Quail M.A."/>
            <person name="Rabbinowitsch E."/>
            <person name="Rawlings N.D."/>
            <person name="Rutter S."/>
            <person name="Saunders D."/>
            <person name="Seeger K."/>
            <person name="Shah T."/>
            <person name="Squares R."/>
            <person name="Squares S."/>
            <person name="Tivey A."/>
            <person name="Walker A.R."/>
            <person name="Woodward J."/>
            <person name="Dobbelaere D.A.E."/>
            <person name="Langsley G."/>
            <person name="Rajandream M.A."/>
            <person name="McKeever D."/>
            <person name="Shiels B."/>
            <person name="Tait A."/>
            <person name="Barrell B.G."/>
            <person name="Hall N."/>
        </authorList>
    </citation>
    <scope>NUCLEOTIDE SEQUENCE [LARGE SCALE GENOMIC DNA]</scope>
    <source>
        <strain evidence="7">Ankara</strain>
        <strain evidence="4">Ankara isolate clone C9</strain>
    </source>
</reference>
<evidence type="ECO:0000256" key="1">
    <source>
        <dbReference type="ARBA" id="ARBA00022679"/>
    </source>
</evidence>
<dbReference type="CDD" id="cd04301">
    <property type="entry name" value="NAT_SF"/>
    <property type="match status" value="1"/>
</dbReference>
<dbReference type="FunCoup" id="Q4U962">
    <property type="interactions" value="406"/>
</dbReference>
<dbReference type="InterPro" id="IPR016181">
    <property type="entry name" value="Acyl_CoA_acyltransferase"/>
</dbReference>
<dbReference type="GeneID" id="3862822"/>
<dbReference type="GO" id="GO:0031416">
    <property type="term" value="C:NatB complex"/>
    <property type="evidence" value="ECO:0007669"/>
    <property type="project" value="TreeGrafter"/>
</dbReference>
<dbReference type="Proteomes" id="UP000001950">
    <property type="component" value="Chromosome 4"/>
</dbReference>
<keyword evidence="1 4" id="KW-0808">Transferase</keyword>
<sequence length="157" mass="18564">MMESLYESYKIRQMTVNDIKSIDNIKSDEFTIIYPDRIYHRFVKNFPNLSLVLEINDNMEGFIIGSNTIAEGVHYGHITSIFISKGFRRCGFGAKLMSEFEENSKNLNCKYVNLFVNHRNTTAIEFYKKLDYYVHVTIPNYYDDNDDAFEMRKTLVY</sequence>
<keyword evidence="2 4" id="KW-0012">Acyltransferase</keyword>
<dbReference type="InParanoid" id="Q4U962"/>
<evidence type="ECO:0000313" key="7">
    <source>
        <dbReference type="Proteomes" id="UP000001950"/>
    </source>
</evidence>
<dbReference type="EC" id="2.3.1.1" evidence="4"/>
<dbReference type="Gene3D" id="3.40.630.30">
    <property type="match status" value="1"/>
</dbReference>
<dbReference type="GO" id="GO:0004596">
    <property type="term" value="F:protein-N-terminal amino-acid acetyltransferase activity"/>
    <property type="evidence" value="ECO:0007669"/>
    <property type="project" value="TreeGrafter"/>
</dbReference>
<feature type="domain" description="N-acetyltransferase" evidence="3">
    <location>
        <begin position="9"/>
        <end position="156"/>
    </location>
</feature>
<dbReference type="OrthoDB" id="10264728at2759"/>
<dbReference type="EMBL" id="CR940353">
    <property type="protein sequence ID" value="CAI76641.1"/>
    <property type="molecule type" value="Genomic_DNA"/>
</dbReference>
<dbReference type="PANTHER" id="PTHR45910:SF1">
    <property type="entry name" value="N-ALPHA-ACETYLTRANSFERASE 20"/>
    <property type="match status" value="1"/>
</dbReference>
<dbReference type="RefSeq" id="XP_953266.1">
    <property type="nucleotide sequence ID" value="XM_948173.1"/>
</dbReference>
<accession>Q4U962</accession>
<dbReference type="VEuPathDB" id="PiroplasmaDB:TA10830"/>